<dbReference type="PANTHER" id="PTHR46880:SF5">
    <property type="entry name" value="DUF4371 DOMAIN-CONTAINING PROTEIN"/>
    <property type="match status" value="1"/>
</dbReference>
<keyword evidence="2" id="KW-1185">Reference proteome</keyword>
<sequence length="302" mass="35063">KSTIFTNKHLAVVTKHLSENKPILHYLGMIELEDCSAETITINLKRFILAKLLNIEILVHFRSDGATYRLHLAGQDAAKKVSYFEKYEKLVKGIYTYFSSFYKRLLTLKMVQNTLKELELMILNIVSTRWLLFSNIIYNFHQNLESIKGTLLDEAANNMQAAILLADIDQTFEIITMFLADYFFIIDKLICIFQSDYISFTDIKQHITMTCDALQAQFIGNHNVLPTYEQNLLKYIEENNLDTKLYKAIKIYDPKQLPISDNDLANYGNEAINILSNFYGTEKIINNQQFIPLLEKKDLINE</sequence>
<dbReference type="AlphaFoldDB" id="A0A9N9JNG6"/>
<dbReference type="Proteomes" id="UP000789759">
    <property type="component" value="Unassembled WGS sequence"/>
</dbReference>
<organism evidence="1 2">
    <name type="scientific">Cetraspora pellucida</name>
    <dbReference type="NCBI Taxonomy" id="1433469"/>
    <lineage>
        <taxon>Eukaryota</taxon>
        <taxon>Fungi</taxon>
        <taxon>Fungi incertae sedis</taxon>
        <taxon>Mucoromycota</taxon>
        <taxon>Glomeromycotina</taxon>
        <taxon>Glomeromycetes</taxon>
        <taxon>Diversisporales</taxon>
        <taxon>Gigasporaceae</taxon>
        <taxon>Cetraspora</taxon>
    </lineage>
</organism>
<gene>
    <name evidence="1" type="ORF">CPELLU_LOCUS16748</name>
</gene>
<reference evidence="1" key="1">
    <citation type="submission" date="2021-06" db="EMBL/GenBank/DDBJ databases">
        <authorList>
            <person name="Kallberg Y."/>
            <person name="Tangrot J."/>
            <person name="Rosling A."/>
        </authorList>
    </citation>
    <scope>NUCLEOTIDE SEQUENCE</scope>
    <source>
        <strain evidence="1">FL966</strain>
    </source>
</reference>
<comment type="caution">
    <text evidence="1">The sequence shown here is derived from an EMBL/GenBank/DDBJ whole genome shotgun (WGS) entry which is preliminary data.</text>
</comment>
<proteinExistence type="predicted"/>
<accession>A0A9N9JNG6</accession>
<feature type="non-terminal residue" evidence="1">
    <location>
        <position position="302"/>
    </location>
</feature>
<evidence type="ECO:0000313" key="1">
    <source>
        <dbReference type="EMBL" id="CAG8786848.1"/>
    </source>
</evidence>
<name>A0A9N9JNG6_9GLOM</name>
<dbReference type="OrthoDB" id="10000786at2759"/>
<dbReference type="PANTHER" id="PTHR46880">
    <property type="entry name" value="RAS-ASSOCIATING DOMAIN-CONTAINING PROTEIN"/>
    <property type="match status" value="1"/>
</dbReference>
<dbReference type="EMBL" id="CAJVQA010025692">
    <property type="protein sequence ID" value="CAG8786848.1"/>
    <property type="molecule type" value="Genomic_DNA"/>
</dbReference>
<protein>
    <submittedName>
        <fullName evidence="1">9202_t:CDS:1</fullName>
    </submittedName>
</protein>
<evidence type="ECO:0000313" key="2">
    <source>
        <dbReference type="Proteomes" id="UP000789759"/>
    </source>
</evidence>